<dbReference type="InterPro" id="IPR014036">
    <property type="entry name" value="DeoR-like_C"/>
</dbReference>
<gene>
    <name evidence="5" type="primary">glpR_1</name>
    <name evidence="5" type="ORF">LOM8899_00002</name>
</gene>
<dbReference type="PROSITE" id="PS51000">
    <property type="entry name" value="HTH_DEOR_2"/>
    <property type="match status" value="1"/>
</dbReference>
<sequence>MIERHGKTAGMSQKFRHPEIIEMARQEGKVTVEGLAAHFGVTLQTIRRDLTELAEAGALARVHGGAVLPSGTSNIGYEDRRVLNEAGKRRMGDVCARLIPNGASVFLNIGTTTEAVARALVQHRDLLVVTNNMNVASILTPHPACELILAGGQLRRADGGLTGNLAVQSIRAFKFDLAVIGCSALDADGDLLDFDIAEVGVSQAIIEQSRKTILVADHSKFQRSAPARIASLKAIDVFVTDRVLPTPLADKCRDWQTHVIVA</sequence>
<dbReference type="SUPFAM" id="SSF46785">
    <property type="entry name" value="Winged helix' DNA-binding domain"/>
    <property type="match status" value="1"/>
</dbReference>
<organism evidence="5 6">
    <name type="scientific">Flavimaricola marinus</name>
    <dbReference type="NCBI Taxonomy" id="1819565"/>
    <lineage>
        <taxon>Bacteria</taxon>
        <taxon>Pseudomonadati</taxon>
        <taxon>Pseudomonadota</taxon>
        <taxon>Alphaproteobacteria</taxon>
        <taxon>Rhodobacterales</taxon>
        <taxon>Paracoccaceae</taxon>
        <taxon>Flavimaricola</taxon>
    </lineage>
</organism>
<dbReference type="InterPro" id="IPR050313">
    <property type="entry name" value="Carb_Metab_HTH_regulators"/>
</dbReference>
<accession>A0A238L8F6</accession>
<keyword evidence="1" id="KW-0678">Repressor</keyword>
<dbReference type="PANTHER" id="PTHR30363:SF4">
    <property type="entry name" value="GLYCEROL-3-PHOSPHATE REGULON REPRESSOR"/>
    <property type="match status" value="1"/>
</dbReference>
<evidence type="ECO:0000313" key="5">
    <source>
        <dbReference type="EMBL" id="SMY05881.1"/>
    </source>
</evidence>
<dbReference type="GO" id="GO:0003700">
    <property type="term" value="F:DNA-binding transcription factor activity"/>
    <property type="evidence" value="ECO:0007669"/>
    <property type="project" value="InterPro"/>
</dbReference>
<dbReference type="Pfam" id="PF08220">
    <property type="entry name" value="HTH_DeoR"/>
    <property type="match status" value="1"/>
</dbReference>
<dbReference type="InterPro" id="IPR036390">
    <property type="entry name" value="WH_DNA-bd_sf"/>
</dbReference>
<keyword evidence="3" id="KW-0804">Transcription</keyword>
<proteinExistence type="predicted"/>
<dbReference type="SMART" id="SM01134">
    <property type="entry name" value="DeoRC"/>
    <property type="match status" value="1"/>
</dbReference>
<dbReference type="AlphaFoldDB" id="A0A238L8F6"/>
<evidence type="ECO:0000313" key="6">
    <source>
        <dbReference type="Proteomes" id="UP000201613"/>
    </source>
</evidence>
<dbReference type="SUPFAM" id="SSF100950">
    <property type="entry name" value="NagB/RpiA/CoA transferase-like"/>
    <property type="match status" value="1"/>
</dbReference>
<name>A0A238L8F6_9RHOB</name>
<dbReference type="SMART" id="SM00420">
    <property type="entry name" value="HTH_DEOR"/>
    <property type="match status" value="1"/>
</dbReference>
<dbReference type="InterPro" id="IPR037171">
    <property type="entry name" value="NagB/RpiA_transferase-like"/>
</dbReference>
<feature type="domain" description="HTH deoR-type" evidence="4">
    <location>
        <begin position="13"/>
        <end position="68"/>
    </location>
</feature>
<evidence type="ECO:0000256" key="3">
    <source>
        <dbReference type="ARBA" id="ARBA00023163"/>
    </source>
</evidence>
<dbReference type="Gene3D" id="3.40.50.1360">
    <property type="match status" value="1"/>
</dbReference>
<dbReference type="EMBL" id="FXZK01000001">
    <property type="protein sequence ID" value="SMY05881.1"/>
    <property type="molecule type" value="Genomic_DNA"/>
</dbReference>
<keyword evidence="6" id="KW-1185">Reference proteome</keyword>
<evidence type="ECO:0000256" key="1">
    <source>
        <dbReference type="ARBA" id="ARBA00022491"/>
    </source>
</evidence>
<dbReference type="InterPro" id="IPR001034">
    <property type="entry name" value="DeoR_HTH"/>
</dbReference>
<dbReference type="PRINTS" id="PR00037">
    <property type="entry name" value="HTHLACR"/>
</dbReference>
<dbReference type="Proteomes" id="UP000201613">
    <property type="component" value="Unassembled WGS sequence"/>
</dbReference>
<protein>
    <submittedName>
        <fullName evidence="5">Glycerol-3-phosphate regulon repressor</fullName>
    </submittedName>
</protein>
<evidence type="ECO:0000256" key="2">
    <source>
        <dbReference type="ARBA" id="ARBA00023015"/>
    </source>
</evidence>
<evidence type="ECO:0000259" key="4">
    <source>
        <dbReference type="PROSITE" id="PS51000"/>
    </source>
</evidence>
<dbReference type="InterPro" id="IPR036388">
    <property type="entry name" value="WH-like_DNA-bd_sf"/>
</dbReference>
<reference evidence="5 6" key="1">
    <citation type="submission" date="2017-05" db="EMBL/GenBank/DDBJ databases">
        <authorList>
            <person name="Song R."/>
            <person name="Chenine A.L."/>
            <person name="Ruprecht R.M."/>
        </authorList>
    </citation>
    <scope>NUCLEOTIDE SEQUENCE [LARGE SCALE GENOMIC DNA]</scope>
    <source>
        <strain evidence="5 6">CECT 8899</strain>
    </source>
</reference>
<dbReference type="Pfam" id="PF00455">
    <property type="entry name" value="DeoRC"/>
    <property type="match status" value="1"/>
</dbReference>
<dbReference type="PANTHER" id="PTHR30363">
    <property type="entry name" value="HTH-TYPE TRANSCRIPTIONAL REGULATOR SRLR-RELATED"/>
    <property type="match status" value="1"/>
</dbReference>
<keyword evidence="2" id="KW-0805">Transcription regulation</keyword>
<dbReference type="Gene3D" id="1.10.10.10">
    <property type="entry name" value="Winged helix-like DNA-binding domain superfamily/Winged helix DNA-binding domain"/>
    <property type="match status" value="1"/>
</dbReference>